<evidence type="ECO:0000256" key="7">
    <source>
        <dbReference type="ARBA" id="ARBA00023160"/>
    </source>
</evidence>
<dbReference type="EC" id="2.7.8.7" evidence="8"/>
<dbReference type="NCBIfam" id="TIGR00556">
    <property type="entry name" value="pantethn_trn"/>
    <property type="match status" value="1"/>
</dbReference>
<evidence type="ECO:0000256" key="8">
    <source>
        <dbReference type="HAMAP-Rule" id="MF_00101"/>
    </source>
</evidence>
<evidence type="ECO:0000259" key="9">
    <source>
        <dbReference type="Pfam" id="PF01648"/>
    </source>
</evidence>
<accession>A0A8J7GCI8</accession>
<comment type="subcellular location">
    <subcellularLocation>
        <location evidence="8">Cytoplasm</location>
    </subcellularLocation>
</comment>
<protein>
    <recommendedName>
        <fullName evidence="8">Holo-[acyl-carrier-protein] synthase</fullName>
        <shortName evidence="8">Holo-ACP synthase</shortName>
        <ecNumber evidence="8">2.7.8.7</ecNumber>
    </recommendedName>
    <alternativeName>
        <fullName evidence="8">4'-phosphopantetheinyl transferase AcpS</fullName>
    </alternativeName>
</protein>
<reference evidence="10" key="1">
    <citation type="submission" date="2020-11" db="EMBL/GenBank/DDBJ databases">
        <title>Multidrug resistant novel bacterium Savagea serpentis sp. nov., isolated from the scats of a vine snake (Ahaetulla nasuta).</title>
        <authorList>
            <person name="Venkata Ramana V."/>
            <person name="Vikas Patil S."/>
            <person name="Yogita Lugani V."/>
        </authorList>
    </citation>
    <scope>NUCLEOTIDE SEQUENCE</scope>
    <source>
        <strain evidence="10">SN6</strain>
    </source>
</reference>
<keyword evidence="11" id="KW-1185">Reference proteome</keyword>
<dbReference type="InterPro" id="IPR008278">
    <property type="entry name" value="4-PPantetheinyl_Trfase_dom"/>
</dbReference>
<evidence type="ECO:0000313" key="11">
    <source>
        <dbReference type="Proteomes" id="UP000622653"/>
    </source>
</evidence>
<evidence type="ECO:0000256" key="1">
    <source>
        <dbReference type="ARBA" id="ARBA00022516"/>
    </source>
</evidence>
<dbReference type="GO" id="GO:0000287">
    <property type="term" value="F:magnesium ion binding"/>
    <property type="evidence" value="ECO:0007669"/>
    <property type="project" value="UniProtKB-UniRule"/>
</dbReference>
<feature type="binding site" evidence="8">
    <location>
        <position position="58"/>
    </location>
    <ligand>
        <name>Mg(2+)</name>
        <dbReference type="ChEBI" id="CHEBI:18420"/>
    </ligand>
</feature>
<dbReference type="GO" id="GO:0005737">
    <property type="term" value="C:cytoplasm"/>
    <property type="evidence" value="ECO:0007669"/>
    <property type="project" value="UniProtKB-SubCell"/>
</dbReference>
<dbReference type="Pfam" id="PF01648">
    <property type="entry name" value="ACPS"/>
    <property type="match status" value="1"/>
</dbReference>
<organism evidence="10 11">
    <name type="scientific">Savagea serpentis</name>
    <dbReference type="NCBI Taxonomy" id="2785297"/>
    <lineage>
        <taxon>Bacteria</taxon>
        <taxon>Bacillati</taxon>
        <taxon>Bacillota</taxon>
        <taxon>Bacilli</taxon>
        <taxon>Bacillales</taxon>
        <taxon>Caryophanaceae</taxon>
        <taxon>Savagea</taxon>
    </lineage>
</organism>
<sequence>MISGIGLDLVELARIQTVYERNPRFAERILSVREQEKFQKLSEGRKLEYLAGRFAAKEAFAKALGTGIGTKCTFQQIEVLNNDRGKPILYFQQKLVNGFVSITHTQSVAAAQIILQEGESK</sequence>
<comment type="similarity">
    <text evidence="8">Belongs to the P-Pant transferase superfamily. AcpS family.</text>
</comment>
<feature type="binding site" evidence="8">
    <location>
        <position position="8"/>
    </location>
    <ligand>
        <name>Mg(2+)</name>
        <dbReference type="ChEBI" id="CHEBI:18420"/>
    </ligand>
</feature>
<dbReference type="Proteomes" id="UP000622653">
    <property type="component" value="Unassembled WGS sequence"/>
</dbReference>
<keyword evidence="1 8" id="KW-0444">Lipid biosynthesis</keyword>
<keyword evidence="3 8" id="KW-0479">Metal-binding</keyword>
<dbReference type="EMBL" id="JADKPV010000002">
    <property type="protein sequence ID" value="MBF4501171.1"/>
    <property type="molecule type" value="Genomic_DNA"/>
</dbReference>
<name>A0A8J7GCI8_9BACL</name>
<comment type="cofactor">
    <cofactor evidence="8">
        <name>Mg(2+)</name>
        <dbReference type="ChEBI" id="CHEBI:18420"/>
    </cofactor>
</comment>
<dbReference type="AlphaFoldDB" id="A0A8J7GCI8"/>
<dbReference type="InterPro" id="IPR004568">
    <property type="entry name" value="Ppantetheine-prot_Trfase_dom"/>
</dbReference>
<dbReference type="NCBIfam" id="TIGR00516">
    <property type="entry name" value="acpS"/>
    <property type="match status" value="1"/>
</dbReference>
<dbReference type="GO" id="GO:0006633">
    <property type="term" value="P:fatty acid biosynthetic process"/>
    <property type="evidence" value="ECO:0007669"/>
    <property type="project" value="UniProtKB-UniRule"/>
</dbReference>
<gene>
    <name evidence="8" type="primary">acpS</name>
    <name evidence="10" type="ORF">IRY55_07305</name>
</gene>
<evidence type="ECO:0000256" key="4">
    <source>
        <dbReference type="ARBA" id="ARBA00022832"/>
    </source>
</evidence>
<comment type="catalytic activity">
    <reaction evidence="8">
        <text>apo-[ACP] + CoA = holo-[ACP] + adenosine 3',5'-bisphosphate + H(+)</text>
        <dbReference type="Rhea" id="RHEA:12068"/>
        <dbReference type="Rhea" id="RHEA-COMP:9685"/>
        <dbReference type="Rhea" id="RHEA-COMP:9690"/>
        <dbReference type="ChEBI" id="CHEBI:15378"/>
        <dbReference type="ChEBI" id="CHEBI:29999"/>
        <dbReference type="ChEBI" id="CHEBI:57287"/>
        <dbReference type="ChEBI" id="CHEBI:58343"/>
        <dbReference type="ChEBI" id="CHEBI:64479"/>
        <dbReference type="EC" id="2.7.8.7"/>
    </reaction>
</comment>
<dbReference type="GO" id="GO:0008897">
    <property type="term" value="F:holo-[acyl-carrier-protein] synthase activity"/>
    <property type="evidence" value="ECO:0007669"/>
    <property type="project" value="UniProtKB-UniRule"/>
</dbReference>
<keyword evidence="5 8" id="KW-0460">Magnesium</keyword>
<keyword evidence="4 8" id="KW-0276">Fatty acid metabolism</keyword>
<keyword evidence="2 8" id="KW-0808">Transferase</keyword>
<evidence type="ECO:0000256" key="6">
    <source>
        <dbReference type="ARBA" id="ARBA00023098"/>
    </source>
</evidence>
<evidence type="ECO:0000313" key="10">
    <source>
        <dbReference type="EMBL" id="MBF4501171.1"/>
    </source>
</evidence>
<dbReference type="Gene3D" id="3.90.470.20">
    <property type="entry name" value="4'-phosphopantetheinyl transferase domain"/>
    <property type="match status" value="1"/>
</dbReference>
<dbReference type="RefSeq" id="WP_194562643.1">
    <property type="nucleotide sequence ID" value="NZ_JADKPV010000002.1"/>
</dbReference>
<dbReference type="InterPro" id="IPR002582">
    <property type="entry name" value="ACPS"/>
</dbReference>
<evidence type="ECO:0000256" key="5">
    <source>
        <dbReference type="ARBA" id="ARBA00022842"/>
    </source>
</evidence>
<dbReference type="SUPFAM" id="SSF56214">
    <property type="entry name" value="4'-phosphopantetheinyl transferase"/>
    <property type="match status" value="1"/>
</dbReference>
<dbReference type="HAMAP" id="MF_00101">
    <property type="entry name" value="AcpS"/>
    <property type="match status" value="1"/>
</dbReference>
<comment type="caution">
    <text evidence="10">The sequence shown here is derived from an EMBL/GenBank/DDBJ whole genome shotgun (WGS) entry which is preliminary data.</text>
</comment>
<keyword evidence="7 8" id="KW-0275">Fatty acid biosynthesis</keyword>
<keyword evidence="8" id="KW-0963">Cytoplasm</keyword>
<feature type="domain" description="4'-phosphopantetheinyl transferase" evidence="9">
    <location>
        <begin position="4"/>
        <end position="97"/>
    </location>
</feature>
<proteinExistence type="inferred from homology"/>
<comment type="function">
    <text evidence="8">Transfers the 4'-phosphopantetheine moiety from coenzyme A to a Ser of acyl-carrier-protein.</text>
</comment>
<keyword evidence="6 8" id="KW-0443">Lipid metabolism</keyword>
<dbReference type="InterPro" id="IPR037143">
    <property type="entry name" value="4-PPantetheinyl_Trfase_dom_sf"/>
</dbReference>
<evidence type="ECO:0000256" key="3">
    <source>
        <dbReference type="ARBA" id="ARBA00022723"/>
    </source>
</evidence>
<evidence type="ECO:0000256" key="2">
    <source>
        <dbReference type="ARBA" id="ARBA00022679"/>
    </source>
</evidence>